<feature type="transmembrane region" description="Helical" evidence="1">
    <location>
        <begin position="85"/>
        <end position="102"/>
    </location>
</feature>
<organism evidence="2 3">
    <name type="scientific">Anoxynatronum sibiricum</name>
    <dbReference type="NCBI Taxonomy" id="210623"/>
    <lineage>
        <taxon>Bacteria</taxon>
        <taxon>Bacillati</taxon>
        <taxon>Bacillota</taxon>
        <taxon>Clostridia</taxon>
        <taxon>Eubacteriales</taxon>
        <taxon>Clostridiaceae</taxon>
        <taxon>Anoxynatronum</taxon>
    </lineage>
</organism>
<keyword evidence="1" id="KW-1133">Transmembrane helix</keyword>
<proteinExistence type="predicted"/>
<dbReference type="Proteomes" id="UP001407405">
    <property type="component" value="Unassembled WGS sequence"/>
</dbReference>
<reference evidence="2 3" key="1">
    <citation type="submission" date="2024-04" db="EMBL/GenBank/DDBJ databases">
        <title>Genome sequencing and metabolic network reconstruction of aminoacids and betaine degradation by Anoxynatronum sibiricum.</title>
        <authorList>
            <person name="Detkova E.N."/>
            <person name="Boltjanskaja Y.V."/>
            <person name="Mardanov A.V."/>
            <person name="Kevbrin V."/>
        </authorList>
    </citation>
    <scope>NUCLEOTIDE SEQUENCE [LARGE SCALE GENOMIC DNA]</scope>
    <source>
        <strain evidence="2 3">Z-7981</strain>
    </source>
</reference>
<name>A0ABU9VVA7_9CLOT</name>
<evidence type="ECO:0000256" key="1">
    <source>
        <dbReference type="SAM" id="Phobius"/>
    </source>
</evidence>
<feature type="transmembrane region" description="Helical" evidence="1">
    <location>
        <begin position="181"/>
        <end position="200"/>
    </location>
</feature>
<feature type="transmembrane region" description="Helical" evidence="1">
    <location>
        <begin position="144"/>
        <end position="169"/>
    </location>
</feature>
<feature type="transmembrane region" description="Helical" evidence="1">
    <location>
        <begin position="286"/>
        <end position="307"/>
    </location>
</feature>
<feature type="transmembrane region" description="Helical" evidence="1">
    <location>
        <begin position="51"/>
        <end position="73"/>
    </location>
</feature>
<feature type="transmembrane region" description="Helical" evidence="1">
    <location>
        <begin position="254"/>
        <end position="274"/>
    </location>
</feature>
<dbReference type="EMBL" id="JBCITM010000011">
    <property type="protein sequence ID" value="MEN1761090.1"/>
    <property type="molecule type" value="Genomic_DNA"/>
</dbReference>
<feature type="transmembrane region" description="Helical" evidence="1">
    <location>
        <begin position="114"/>
        <end position="132"/>
    </location>
</feature>
<dbReference type="Pfam" id="PF13687">
    <property type="entry name" value="DUF4153"/>
    <property type="match status" value="1"/>
</dbReference>
<dbReference type="InterPro" id="IPR025291">
    <property type="entry name" value="DUF4153"/>
</dbReference>
<evidence type="ECO:0000313" key="3">
    <source>
        <dbReference type="Proteomes" id="UP001407405"/>
    </source>
</evidence>
<feature type="transmembrane region" description="Helical" evidence="1">
    <location>
        <begin position="344"/>
        <end position="366"/>
    </location>
</feature>
<feature type="transmembrane region" description="Helical" evidence="1">
    <location>
        <begin position="20"/>
        <end position="39"/>
    </location>
</feature>
<evidence type="ECO:0000313" key="2">
    <source>
        <dbReference type="EMBL" id="MEN1761090.1"/>
    </source>
</evidence>
<keyword evidence="1" id="KW-0812">Transmembrane</keyword>
<comment type="caution">
    <text evidence="2">The sequence shown here is derived from an EMBL/GenBank/DDBJ whole genome shotgun (WGS) entry which is preliminary data.</text>
</comment>
<feature type="transmembrane region" description="Helical" evidence="1">
    <location>
        <begin position="319"/>
        <end position="338"/>
    </location>
</feature>
<protein>
    <submittedName>
        <fullName evidence="2">DUF4153 domain-containing protein</fullName>
    </submittedName>
</protein>
<keyword evidence="3" id="KW-1185">Reference proteome</keyword>
<feature type="transmembrane region" description="Helical" evidence="1">
    <location>
        <begin position="220"/>
        <end position="242"/>
    </location>
</feature>
<accession>A0ABU9VVA7</accession>
<gene>
    <name evidence="2" type="ORF">AAIG11_11425</name>
</gene>
<sequence length="587" mass="67550">MKVKDLGRQLLQRFAISFRRFPVSMFMAAATVTLLIVLNHVDYQQTQYREILERVSMMTAIGFPMTLIIRLYREDRSGPTRVPEWVAYGLVIVLQVVGFFLLVPELGMIQVTRYTGYSLALYLGFLMVPYVHDFEGFEIHVVRLFAAFFVTYLYSGILYTGLALMLGAIHILFEITIPSRLYFDIFLVVAGVVAPAVFLSEVPRNSEEKKSYDYSKVLRGVFLFIVMPLLVVYTLILYAFFIRLLITRQWPHNLVAHLVVWYGIATAITLFLSTPLRQKHPWAALFARWMPVVILLPFGIMFTGIGIRIHAYGFTEPRFFLLLTGIWLTGAMLFFIWRFREPKYLPIVAALLVMAVLSVTGPWNAYSISRWSQSNRYRQLLANHQLLETDGTIIPRQNIPEEDQRSISSILQYYLRYHDVNQLAGVPQGFEMRDMESIYGFAAHYDTGIPWEGQEYVYLGREEGSELISIEGYTHMTTLNTYGSQKTEINEAELQVKYHPESRTIRILNQSLIVYQQRLDEMAESIIEAAGTGKMGPLPFGEMIFTDETETVKVMIAFRHINGVVNRHSQKVEVEGAEMEVFFALKP</sequence>
<keyword evidence="1" id="KW-0472">Membrane</keyword>